<sequence>EAAHHFHGAAPGAEVLGRQRQAGVLVQVVVDVARLQRVAVAVGAIKLKEVLAGYLLALAHQARQLLVVQRYVVRHTFLAHEGETQVSPVNFNVLVEQRT</sequence>
<proteinExistence type="predicted"/>
<evidence type="ECO:0000313" key="1">
    <source>
        <dbReference type="EMBL" id="GFD54220.1"/>
    </source>
</evidence>
<feature type="non-terminal residue" evidence="1">
    <location>
        <position position="99"/>
    </location>
</feature>
<accession>A0A699X6X6</accession>
<dbReference type="AlphaFoldDB" id="A0A699X6X6"/>
<name>A0A699X6X6_TANCI</name>
<feature type="non-terminal residue" evidence="1">
    <location>
        <position position="1"/>
    </location>
</feature>
<organism evidence="1">
    <name type="scientific">Tanacetum cinerariifolium</name>
    <name type="common">Dalmatian daisy</name>
    <name type="synonym">Chrysanthemum cinerariifolium</name>
    <dbReference type="NCBI Taxonomy" id="118510"/>
    <lineage>
        <taxon>Eukaryota</taxon>
        <taxon>Viridiplantae</taxon>
        <taxon>Streptophyta</taxon>
        <taxon>Embryophyta</taxon>
        <taxon>Tracheophyta</taxon>
        <taxon>Spermatophyta</taxon>
        <taxon>Magnoliopsida</taxon>
        <taxon>eudicotyledons</taxon>
        <taxon>Gunneridae</taxon>
        <taxon>Pentapetalae</taxon>
        <taxon>asterids</taxon>
        <taxon>campanulids</taxon>
        <taxon>Asterales</taxon>
        <taxon>Asteraceae</taxon>
        <taxon>Asteroideae</taxon>
        <taxon>Anthemideae</taxon>
        <taxon>Anthemidinae</taxon>
        <taxon>Tanacetum</taxon>
    </lineage>
</organism>
<dbReference type="EMBL" id="BKCJ011803423">
    <property type="protein sequence ID" value="GFD54220.1"/>
    <property type="molecule type" value="Genomic_DNA"/>
</dbReference>
<reference evidence="1" key="1">
    <citation type="journal article" date="2019" name="Sci. Rep.">
        <title>Draft genome of Tanacetum cinerariifolium, the natural source of mosquito coil.</title>
        <authorList>
            <person name="Yamashiro T."/>
            <person name="Shiraishi A."/>
            <person name="Satake H."/>
            <person name="Nakayama K."/>
        </authorList>
    </citation>
    <scope>NUCLEOTIDE SEQUENCE</scope>
</reference>
<comment type="caution">
    <text evidence="1">The sequence shown here is derived from an EMBL/GenBank/DDBJ whole genome shotgun (WGS) entry which is preliminary data.</text>
</comment>
<protein>
    <submittedName>
        <fullName evidence="1">Uncharacterized protein</fullName>
    </submittedName>
</protein>
<gene>
    <name evidence="1" type="ORF">Tci_926189</name>
</gene>